<protein>
    <submittedName>
        <fullName evidence="1">Uncharacterized protein</fullName>
    </submittedName>
</protein>
<proteinExistence type="predicted"/>
<accession>A0AAD8P7B0</accession>
<sequence length="123" mass="14880">MCWLIRNTKQEPKYERLMRELEATNKAASRYLKQIDKTKWTLLYDRGMRRWGNLTTNISKCMNNVLRGSRMLPIQALIEYTFKRDVDQYAKNYNTALTCLKNFPGRMWNVFRQRDIIAREHQV</sequence>
<reference evidence="1" key="1">
    <citation type="journal article" date="2023" name="bioRxiv">
        <title>Improved chromosome-level genome assembly for marigold (Tagetes erecta).</title>
        <authorList>
            <person name="Jiang F."/>
            <person name="Yuan L."/>
            <person name="Wang S."/>
            <person name="Wang H."/>
            <person name="Xu D."/>
            <person name="Wang A."/>
            <person name="Fan W."/>
        </authorList>
    </citation>
    <scope>NUCLEOTIDE SEQUENCE</scope>
    <source>
        <strain evidence="1">WSJ</strain>
        <tissue evidence="1">Leaf</tissue>
    </source>
</reference>
<name>A0AAD8P7B0_TARER</name>
<keyword evidence="2" id="KW-1185">Reference proteome</keyword>
<dbReference type="EMBL" id="JAUHHV010000001">
    <property type="protein sequence ID" value="KAK1441390.1"/>
    <property type="molecule type" value="Genomic_DNA"/>
</dbReference>
<evidence type="ECO:0000313" key="1">
    <source>
        <dbReference type="EMBL" id="KAK1441390.1"/>
    </source>
</evidence>
<dbReference type="AlphaFoldDB" id="A0AAD8P7B0"/>
<organism evidence="1 2">
    <name type="scientific">Tagetes erecta</name>
    <name type="common">African marigold</name>
    <dbReference type="NCBI Taxonomy" id="13708"/>
    <lineage>
        <taxon>Eukaryota</taxon>
        <taxon>Viridiplantae</taxon>
        <taxon>Streptophyta</taxon>
        <taxon>Embryophyta</taxon>
        <taxon>Tracheophyta</taxon>
        <taxon>Spermatophyta</taxon>
        <taxon>Magnoliopsida</taxon>
        <taxon>eudicotyledons</taxon>
        <taxon>Gunneridae</taxon>
        <taxon>Pentapetalae</taxon>
        <taxon>asterids</taxon>
        <taxon>campanulids</taxon>
        <taxon>Asterales</taxon>
        <taxon>Asteraceae</taxon>
        <taxon>Asteroideae</taxon>
        <taxon>Heliantheae alliance</taxon>
        <taxon>Tageteae</taxon>
        <taxon>Tagetes</taxon>
    </lineage>
</organism>
<comment type="caution">
    <text evidence="1">The sequence shown here is derived from an EMBL/GenBank/DDBJ whole genome shotgun (WGS) entry which is preliminary data.</text>
</comment>
<dbReference type="Proteomes" id="UP001229421">
    <property type="component" value="Unassembled WGS sequence"/>
</dbReference>
<gene>
    <name evidence="1" type="ORF">QVD17_07240</name>
</gene>
<evidence type="ECO:0000313" key="2">
    <source>
        <dbReference type="Proteomes" id="UP001229421"/>
    </source>
</evidence>